<protein>
    <submittedName>
        <fullName evidence="2">Uncharacterized protein</fullName>
    </submittedName>
</protein>
<dbReference type="Gramene" id="Bo4g034900.1">
    <property type="protein sequence ID" value="Bo4g034900.1"/>
    <property type="gene ID" value="Bo4g034900"/>
</dbReference>
<reference evidence="2 3" key="1">
    <citation type="journal article" date="2014" name="Genome Biol.">
        <title>Transcriptome and methylome profiling reveals relics of genome dominance in the mesopolyploid Brassica oleracea.</title>
        <authorList>
            <person name="Parkin I.A."/>
            <person name="Koh C."/>
            <person name="Tang H."/>
            <person name="Robinson S.J."/>
            <person name="Kagale S."/>
            <person name="Clarke W.E."/>
            <person name="Town C.D."/>
            <person name="Nixon J."/>
            <person name="Krishnakumar V."/>
            <person name="Bidwell S.L."/>
            <person name="Denoeud F."/>
            <person name="Belcram H."/>
            <person name="Links M.G."/>
            <person name="Just J."/>
            <person name="Clarke C."/>
            <person name="Bender T."/>
            <person name="Huebert T."/>
            <person name="Mason A.S."/>
            <person name="Pires J.C."/>
            <person name="Barker G."/>
            <person name="Moore J."/>
            <person name="Walley P.G."/>
            <person name="Manoli S."/>
            <person name="Batley J."/>
            <person name="Edwards D."/>
            <person name="Nelson M.N."/>
            <person name="Wang X."/>
            <person name="Paterson A.H."/>
            <person name="King G."/>
            <person name="Bancroft I."/>
            <person name="Chalhoub B."/>
            <person name="Sharpe A.G."/>
        </authorList>
    </citation>
    <scope>NUCLEOTIDE SEQUENCE</scope>
    <source>
        <strain evidence="2 3">cv. TO1000</strain>
    </source>
</reference>
<accession>A0A0D3BRL7</accession>
<keyword evidence="1" id="KW-0732">Signal</keyword>
<dbReference type="EnsemblPlants" id="Bo4g034900.1">
    <property type="protein sequence ID" value="Bo4g034900.1"/>
    <property type="gene ID" value="Bo4g034900"/>
</dbReference>
<keyword evidence="3" id="KW-1185">Reference proteome</keyword>
<feature type="signal peptide" evidence="1">
    <location>
        <begin position="1"/>
        <end position="15"/>
    </location>
</feature>
<dbReference type="AlphaFoldDB" id="A0A0D3BRL7"/>
<organism evidence="2 3">
    <name type="scientific">Brassica oleracea var. oleracea</name>
    <dbReference type="NCBI Taxonomy" id="109376"/>
    <lineage>
        <taxon>Eukaryota</taxon>
        <taxon>Viridiplantae</taxon>
        <taxon>Streptophyta</taxon>
        <taxon>Embryophyta</taxon>
        <taxon>Tracheophyta</taxon>
        <taxon>Spermatophyta</taxon>
        <taxon>Magnoliopsida</taxon>
        <taxon>eudicotyledons</taxon>
        <taxon>Gunneridae</taxon>
        <taxon>Pentapetalae</taxon>
        <taxon>rosids</taxon>
        <taxon>malvids</taxon>
        <taxon>Brassicales</taxon>
        <taxon>Brassicaceae</taxon>
        <taxon>Brassiceae</taxon>
        <taxon>Brassica</taxon>
    </lineage>
</organism>
<reference evidence="2" key="2">
    <citation type="submission" date="2015-03" db="UniProtKB">
        <authorList>
            <consortium name="EnsemblPlants"/>
        </authorList>
    </citation>
    <scope>IDENTIFICATION</scope>
</reference>
<name>A0A0D3BRL7_BRAOL</name>
<evidence type="ECO:0000313" key="2">
    <source>
        <dbReference type="EnsemblPlants" id="Bo4g034900.1"/>
    </source>
</evidence>
<evidence type="ECO:0000313" key="3">
    <source>
        <dbReference type="Proteomes" id="UP000032141"/>
    </source>
</evidence>
<sequence length="55" mass="6069">MKISVLGIALLQLQAFQIRRPCFVDWSASNGEMNSGTVTPVHSIHESSLTLIFHS</sequence>
<dbReference type="OMA" id="FQIRRPC"/>
<dbReference type="Proteomes" id="UP000032141">
    <property type="component" value="Chromosome C4"/>
</dbReference>
<evidence type="ECO:0000256" key="1">
    <source>
        <dbReference type="SAM" id="SignalP"/>
    </source>
</evidence>
<proteinExistence type="predicted"/>
<feature type="chain" id="PRO_5012204218" evidence="1">
    <location>
        <begin position="16"/>
        <end position="55"/>
    </location>
</feature>
<dbReference type="HOGENOM" id="CLU_3035146_0_0_1"/>